<dbReference type="PANTHER" id="PTHR43861:SF6">
    <property type="entry name" value="METHYLTRANSFERASE TYPE 11"/>
    <property type="match status" value="1"/>
</dbReference>
<organism evidence="1 2">
    <name type="scientific">Chlorobium phaeovibrioides</name>
    <dbReference type="NCBI Taxonomy" id="1094"/>
    <lineage>
        <taxon>Bacteria</taxon>
        <taxon>Pseudomonadati</taxon>
        <taxon>Chlorobiota</taxon>
        <taxon>Chlorobiia</taxon>
        <taxon>Chlorobiales</taxon>
        <taxon>Chlorobiaceae</taxon>
        <taxon>Chlorobium/Pelodictyon group</taxon>
        <taxon>Chlorobium</taxon>
    </lineage>
</organism>
<reference evidence="1 2" key="1">
    <citation type="submission" date="2018-12" db="EMBL/GenBank/DDBJ databases">
        <authorList>
            <person name="Lunina O.N."/>
            <person name="Grouzdev D.S."/>
            <person name="Gorlenko V.M."/>
            <person name="Savvichev A.S."/>
        </authorList>
    </citation>
    <scope>NUCLEOTIDE SEQUENCE [LARGE SCALE GENOMIC DNA]</scope>
    <source>
        <strain evidence="1 2">BrKhr-17</strain>
    </source>
</reference>
<sequence length="321" mass="36117">MNKNSGSASCPLCNAKSNKILTDQLRRGAGIVYYCVDCQHGFLVPDEKLDAKSYYAEGYRQEYSHNAVVAATNAREIFDVYSLYQRDRLKAVTPYLSKNKKLLEVGASSGQFLANVLDQVCVANAIELDKACCWFMQKELGIKASSEFLRDSVFREEIYDIVCSFQVLEHVSDPVSFLCDLGKSTKNGGYIFVEVPNLADPLLSVWGISSYDKFFYHSAHLHYFTEVSLRKVALSAGFALKDIEISFTQDYNLLNHLNWIVNDSPQKTCHVGLSEIHLNGLNKEISNWLNSSINKLNTEYIDRLIAAKATSNMMMVLHNNG</sequence>
<dbReference type="InterPro" id="IPR029063">
    <property type="entry name" value="SAM-dependent_MTases_sf"/>
</dbReference>
<dbReference type="Gene3D" id="3.40.50.150">
    <property type="entry name" value="Vaccinia Virus protein VP39"/>
    <property type="match status" value="1"/>
</dbReference>
<evidence type="ECO:0000313" key="1">
    <source>
        <dbReference type="EMBL" id="RTY36000.1"/>
    </source>
</evidence>
<keyword evidence="1" id="KW-0808">Transferase</keyword>
<dbReference type="AlphaFoldDB" id="A0A3S0LNZ9"/>
<name>A0A3S0LNZ9_CHLPH</name>
<proteinExistence type="predicted"/>
<dbReference type="GO" id="GO:0032259">
    <property type="term" value="P:methylation"/>
    <property type="evidence" value="ECO:0007669"/>
    <property type="project" value="UniProtKB-KW"/>
</dbReference>
<keyword evidence="1" id="KW-0489">Methyltransferase</keyword>
<dbReference type="Proteomes" id="UP000279908">
    <property type="component" value="Unassembled WGS sequence"/>
</dbReference>
<dbReference type="EMBL" id="RXYK01000015">
    <property type="protein sequence ID" value="RTY36000.1"/>
    <property type="molecule type" value="Genomic_DNA"/>
</dbReference>
<gene>
    <name evidence="1" type="ORF">EKD02_08670</name>
</gene>
<protein>
    <submittedName>
        <fullName evidence="1">Class I SAM-dependent methyltransferase</fullName>
    </submittedName>
</protein>
<dbReference type="Pfam" id="PF13489">
    <property type="entry name" value="Methyltransf_23"/>
    <property type="match status" value="1"/>
</dbReference>
<dbReference type="PANTHER" id="PTHR43861">
    <property type="entry name" value="TRANS-ACONITATE 2-METHYLTRANSFERASE-RELATED"/>
    <property type="match status" value="1"/>
</dbReference>
<comment type="caution">
    <text evidence="1">The sequence shown here is derived from an EMBL/GenBank/DDBJ whole genome shotgun (WGS) entry which is preliminary data.</text>
</comment>
<dbReference type="GO" id="GO:0008168">
    <property type="term" value="F:methyltransferase activity"/>
    <property type="evidence" value="ECO:0007669"/>
    <property type="project" value="UniProtKB-KW"/>
</dbReference>
<accession>A0A3S0LNZ9</accession>
<dbReference type="SUPFAM" id="SSF53335">
    <property type="entry name" value="S-adenosyl-L-methionine-dependent methyltransferases"/>
    <property type="match status" value="1"/>
</dbReference>
<evidence type="ECO:0000313" key="2">
    <source>
        <dbReference type="Proteomes" id="UP000279908"/>
    </source>
</evidence>